<protein>
    <recommendedName>
        <fullName evidence="3 13">Membrane protein insertase YidC</fullName>
    </recommendedName>
    <alternativeName>
        <fullName evidence="12 13">Foldase YidC</fullName>
    </alternativeName>
    <alternativeName>
        <fullName evidence="11 13">Membrane integrase YidC</fullName>
    </alternativeName>
    <alternativeName>
        <fullName evidence="13">Membrane protein YidC</fullName>
    </alternativeName>
</protein>
<evidence type="ECO:0000256" key="2">
    <source>
        <dbReference type="ARBA" id="ARBA00010527"/>
    </source>
</evidence>
<comment type="function">
    <text evidence="13">Required for the insertion and/or proper folding and/or complex formation of integral membrane proteins into the membrane. Involved in integration of membrane proteins that insert both dependently and independently of the Sec translocase complex, as well as at least some lipoproteins. Aids folding of multispanning membrane proteins.</text>
</comment>
<feature type="transmembrane region" description="Helical" evidence="13">
    <location>
        <begin position="427"/>
        <end position="447"/>
    </location>
</feature>
<keyword evidence="6 13" id="KW-0812">Transmembrane</keyword>
<reference evidence="17 18" key="1">
    <citation type="submission" date="2023-04" db="EMBL/GenBank/DDBJ databases">
        <title>Spirochaete genome identified in red abalone sample constitutes a novel genus.</title>
        <authorList>
            <person name="Sharma S.P."/>
            <person name="Purcell C.M."/>
            <person name="Hyde J.R."/>
            <person name="Severin A.J."/>
        </authorList>
    </citation>
    <scope>NUCLEOTIDE SEQUENCE [LARGE SCALE GENOMIC DNA]</scope>
    <source>
        <strain evidence="17 18">SP-2023</strain>
    </source>
</reference>
<evidence type="ECO:0000256" key="12">
    <source>
        <dbReference type="ARBA" id="ARBA00033342"/>
    </source>
</evidence>
<organism evidence="17 18">
    <name type="scientific">Candidatus Haliotispira prima</name>
    <dbReference type="NCBI Taxonomy" id="3034016"/>
    <lineage>
        <taxon>Bacteria</taxon>
        <taxon>Pseudomonadati</taxon>
        <taxon>Spirochaetota</taxon>
        <taxon>Spirochaetia</taxon>
        <taxon>Spirochaetales</taxon>
        <taxon>Spirochaetaceae</taxon>
        <taxon>Candidatus Haliotispira</taxon>
    </lineage>
</organism>
<feature type="compositionally biased region" description="Low complexity" evidence="14">
    <location>
        <begin position="670"/>
        <end position="682"/>
    </location>
</feature>
<feature type="region of interest" description="Disordered" evidence="14">
    <location>
        <begin position="649"/>
        <end position="690"/>
    </location>
</feature>
<feature type="transmembrane region" description="Helical" evidence="13">
    <location>
        <begin position="12"/>
        <end position="30"/>
    </location>
</feature>
<feature type="transmembrane region" description="Helical" evidence="13">
    <location>
        <begin position="537"/>
        <end position="558"/>
    </location>
</feature>
<dbReference type="Pfam" id="PF02096">
    <property type="entry name" value="60KD_IMP"/>
    <property type="match status" value="1"/>
</dbReference>
<evidence type="ECO:0000313" key="17">
    <source>
        <dbReference type="EMBL" id="WGK69196.1"/>
    </source>
</evidence>
<evidence type="ECO:0000256" key="4">
    <source>
        <dbReference type="ARBA" id="ARBA00022448"/>
    </source>
</evidence>
<feature type="compositionally biased region" description="Acidic residues" evidence="14">
    <location>
        <begin position="80"/>
        <end position="92"/>
    </location>
</feature>
<evidence type="ECO:0000256" key="11">
    <source>
        <dbReference type="ARBA" id="ARBA00033245"/>
    </source>
</evidence>
<name>A0ABY8MGW8_9SPIO</name>
<evidence type="ECO:0000256" key="14">
    <source>
        <dbReference type="SAM" id="MobiDB-lite"/>
    </source>
</evidence>
<comment type="subcellular location">
    <subcellularLocation>
        <location evidence="1">Cell inner membrane</location>
        <topology evidence="1">Multi-pass membrane protein</topology>
    </subcellularLocation>
    <subcellularLocation>
        <location evidence="13">Cell membrane</location>
        <topology evidence="13">Multi-pass membrane protein</topology>
    </subcellularLocation>
</comment>
<evidence type="ECO:0000256" key="13">
    <source>
        <dbReference type="HAMAP-Rule" id="MF_01810"/>
    </source>
</evidence>
<keyword evidence="18" id="KW-1185">Reference proteome</keyword>
<keyword evidence="5 13" id="KW-1003">Cell membrane</keyword>
<dbReference type="PANTHER" id="PTHR12428:SF65">
    <property type="entry name" value="CYTOCHROME C OXIDASE ASSEMBLY PROTEIN COX18, MITOCHONDRIAL"/>
    <property type="match status" value="1"/>
</dbReference>
<evidence type="ECO:0000256" key="8">
    <source>
        <dbReference type="ARBA" id="ARBA00022989"/>
    </source>
</evidence>
<evidence type="ECO:0000256" key="3">
    <source>
        <dbReference type="ARBA" id="ARBA00015325"/>
    </source>
</evidence>
<accession>A0ABY8MGW8</accession>
<keyword evidence="8 13" id="KW-1133">Transmembrane helix</keyword>
<dbReference type="EMBL" id="CP123443">
    <property type="protein sequence ID" value="WGK69196.1"/>
    <property type="molecule type" value="Genomic_DNA"/>
</dbReference>
<feature type="transmembrane region" description="Helical" evidence="13">
    <location>
        <begin position="496"/>
        <end position="517"/>
    </location>
</feature>
<evidence type="ECO:0000256" key="6">
    <source>
        <dbReference type="ARBA" id="ARBA00022692"/>
    </source>
</evidence>
<gene>
    <name evidence="13 17" type="primary">yidC</name>
    <name evidence="17" type="ORF">P0082_12070</name>
</gene>
<keyword evidence="4 13" id="KW-0813">Transport</keyword>
<dbReference type="InterPro" id="IPR047196">
    <property type="entry name" value="YidC_ALB_C"/>
</dbReference>
<evidence type="ECO:0000256" key="9">
    <source>
        <dbReference type="ARBA" id="ARBA00023136"/>
    </source>
</evidence>
<dbReference type="PRINTS" id="PR00701">
    <property type="entry name" value="60KDINNERMP"/>
</dbReference>
<evidence type="ECO:0000259" key="15">
    <source>
        <dbReference type="Pfam" id="PF02096"/>
    </source>
</evidence>
<keyword evidence="7 13" id="KW-0653">Protein transport</keyword>
<comment type="subunit">
    <text evidence="13">Interacts with the Sec translocase complex via SecD. Specifically interacts with transmembrane segments of nascent integral membrane proteins during membrane integration.</text>
</comment>
<evidence type="ECO:0000256" key="7">
    <source>
        <dbReference type="ARBA" id="ARBA00022927"/>
    </source>
</evidence>
<evidence type="ECO:0000256" key="1">
    <source>
        <dbReference type="ARBA" id="ARBA00004429"/>
    </source>
</evidence>
<evidence type="ECO:0000256" key="10">
    <source>
        <dbReference type="ARBA" id="ARBA00023186"/>
    </source>
</evidence>
<dbReference type="CDD" id="cd19961">
    <property type="entry name" value="EcYidC-like_peri"/>
    <property type="match status" value="1"/>
</dbReference>
<dbReference type="InterPro" id="IPR019998">
    <property type="entry name" value="Membr_insert_YidC"/>
</dbReference>
<feature type="domain" description="Membrane insertase YidC N-terminal" evidence="16">
    <location>
        <begin position="122"/>
        <end position="388"/>
    </location>
</feature>
<keyword evidence="10 13" id="KW-0143">Chaperone</keyword>
<dbReference type="Gene3D" id="2.70.98.90">
    <property type="match status" value="1"/>
</dbReference>
<evidence type="ECO:0000313" key="18">
    <source>
        <dbReference type="Proteomes" id="UP001228690"/>
    </source>
</evidence>
<dbReference type="Pfam" id="PF14849">
    <property type="entry name" value="YidC_periplas"/>
    <property type="match status" value="1"/>
</dbReference>
<dbReference type="NCBIfam" id="TIGR03592">
    <property type="entry name" value="yidC_oxa1_cterm"/>
    <property type="match status" value="1"/>
</dbReference>
<dbReference type="HAMAP" id="MF_01810">
    <property type="entry name" value="YidC_type1"/>
    <property type="match status" value="1"/>
</dbReference>
<dbReference type="RefSeq" id="WP_326927383.1">
    <property type="nucleotide sequence ID" value="NZ_CP123443.1"/>
</dbReference>
<dbReference type="InterPro" id="IPR028055">
    <property type="entry name" value="YidC/Oxa/ALB_C"/>
</dbReference>
<comment type="similarity">
    <text evidence="2 13">Belongs to the OXA1/ALB3/YidC family. Type 1 subfamily.</text>
</comment>
<feature type="domain" description="Membrane insertase YidC/Oxa/ALB C-terminal" evidence="15">
    <location>
        <begin position="427"/>
        <end position="622"/>
    </location>
</feature>
<evidence type="ECO:0000256" key="5">
    <source>
        <dbReference type="ARBA" id="ARBA00022475"/>
    </source>
</evidence>
<evidence type="ECO:0000259" key="16">
    <source>
        <dbReference type="Pfam" id="PF14849"/>
    </source>
</evidence>
<dbReference type="InterPro" id="IPR028053">
    <property type="entry name" value="Membr_insert_YidC_N"/>
</dbReference>
<dbReference type="Proteomes" id="UP001228690">
    <property type="component" value="Chromosome"/>
</dbReference>
<proteinExistence type="inferred from homology"/>
<feature type="compositionally biased region" description="Polar residues" evidence="14">
    <location>
        <begin position="654"/>
        <end position="665"/>
    </location>
</feature>
<keyword evidence="9 13" id="KW-0472">Membrane</keyword>
<dbReference type="CDD" id="cd20070">
    <property type="entry name" value="5TM_YidC_Alb3"/>
    <property type="match status" value="1"/>
</dbReference>
<dbReference type="InterPro" id="IPR038221">
    <property type="entry name" value="YidC_periplasmic_sf"/>
</dbReference>
<sequence>MSHQKPDRAKRMQTMGLIFLTVLFGSWMYYQSWSAPKTENRLPQEPAVDSSRPDVPDSAADTGPGPGTLRLVGTQTETESPSDSDAGEEDPEAGSGQGLIEESVEPIESIEPGKSTESTESIVVETNVYRAVLSPEGAVLRSLVLKEHNNNDQPLEMVRSVDSGLYPFTVYLGDLNNGRAVMLPFDTEKIGPLAYRFTAEFNLENELESAAPYILEKTLEFARDEYMIKVSVRLQRKSGEPLFRNDRKVIYSLYYGPQMGPEVDHIGSNRTAADMRSYVYFNGKKSKTISLSRSGRDKRLDSSPIWAGMSGKYFGVFVLPSRSLDVYWSGADVRGLGQDASGKPLESSQFLFERRASRPDDNLADDTFYYYIGPLLSDELGIFNNSGDNEFGLSDASLNSVVKFSLGFIEEPVKWILTWLYGFTYNYGLAIILFALIVRLLLYPLTVKSFKSSGKMRAVQPKMKELQEKYKGDARRLQQEMSELYRREQVNPIGGCLPLLVQMPILIAIANLFYRYFELRGATFIPGWIGDLSSPDLIYSLDVGFWVVPLRLLPLIYLGSQLISSKLMQASQPPMQNKMQQRMFTVYMPIFFSIILYNMPSGLILYWTISNLLMMVQQLLMTKYYKVHETEIKHEADAVVARQSKNYIRHTSRRSGSIRNETATEPTPKPKNSGSKNSGQSKAKQRRRRS</sequence>
<dbReference type="PANTHER" id="PTHR12428">
    <property type="entry name" value="OXA1"/>
    <property type="match status" value="1"/>
</dbReference>
<feature type="region of interest" description="Disordered" evidence="14">
    <location>
        <begin position="37"/>
        <end position="118"/>
    </location>
</feature>
<dbReference type="NCBIfam" id="TIGR03593">
    <property type="entry name" value="yidC_nterm"/>
    <property type="match status" value="1"/>
</dbReference>
<dbReference type="InterPro" id="IPR001708">
    <property type="entry name" value="YidC/ALB3/OXA1/COX18"/>
</dbReference>